<protein>
    <submittedName>
        <fullName evidence="1">Uncharacterized protein</fullName>
    </submittedName>
</protein>
<sequence>MVLWNEIRNFLICLQISAQHAFTMQFRTPDWIKQ</sequence>
<reference evidence="1" key="2">
    <citation type="journal article" date="2015" name="Data Brief">
        <title>Shoot transcriptome of the giant reed, Arundo donax.</title>
        <authorList>
            <person name="Barrero R.A."/>
            <person name="Guerrero F.D."/>
            <person name="Moolhuijzen P."/>
            <person name="Goolsby J.A."/>
            <person name="Tidwell J."/>
            <person name="Bellgard S.E."/>
            <person name="Bellgard M.I."/>
        </authorList>
    </citation>
    <scope>NUCLEOTIDE SEQUENCE</scope>
    <source>
        <tissue evidence="1">Shoot tissue taken approximately 20 cm above the soil surface</tissue>
    </source>
</reference>
<name>A0A0A8ZTR4_ARUDO</name>
<dbReference type="AlphaFoldDB" id="A0A0A8ZTR4"/>
<dbReference type="EMBL" id="GBRH01255081">
    <property type="protein sequence ID" value="JAD42814.1"/>
    <property type="molecule type" value="Transcribed_RNA"/>
</dbReference>
<accession>A0A0A8ZTR4</accession>
<proteinExistence type="predicted"/>
<evidence type="ECO:0000313" key="1">
    <source>
        <dbReference type="EMBL" id="JAD42814.1"/>
    </source>
</evidence>
<organism evidence="1">
    <name type="scientific">Arundo donax</name>
    <name type="common">Giant reed</name>
    <name type="synonym">Donax arundinaceus</name>
    <dbReference type="NCBI Taxonomy" id="35708"/>
    <lineage>
        <taxon>Eukaryota</taxon>
        <taxon>Viridiplantae</taxon>
        <taxon>Streptophyta</taxon>
        <taxon>Embryophyta</taxon>
        <taxon>Tracheophyta</taxon>
        <taxon>Spermatophyta</taxon>
        <taxon>Magnoliopsida</taxon>
        <taxon>Liliopsida</taxon>
        <taxon>Poales</taxon>
        <taxon>Poaceae</taxon>
        <taxon>PACMAD clade</taxon>
        <taxon>Arundinoideae</taxon>
        <taxon>Arundineae</taxon>
        <taxon>Arundo</taxon>
    </lineage>
</organism>
<reference evidence="1" key="1">
    <citation type="submission" date="2014-09" db="EMBL/GenBank/DDBJ databases">
        <authorList>
            <person name="Magalhaes I.L.F."/>
            <person name="Oliveira U."/>
            <person name="Santos F.R."/>
            <person name="Vidigal T.H.D.A."/>
            <person name="Brescovit A.D."/>
            <person name="Santos A.J."/>
        </authorList>
    </citation>
    <scope>NUCLEOTIDE SEQUENCE</scope>
    <source>
        <tissue evidence="1">Shoot tissue taken approximately 20 cm above the soil surface</tissue>
    </source>
</reference>